<keyword evidence="1" id="KW-0812">Transmembrane</keyword>
<name>A0A1H0I653_9SPHI</name>
<sequence>MIFLFYYLYFWHYPNMNRKLRIALLLNISCILCMSVFCSLNVFAQRSDSTISNVRAKKIYKTPQIKANIPTYKPRSTFGYIPYNDVANTKTASNIKQDKILTVLKVYPNPVSDQINLILRLDRESNLSVKIMDLLGNEVVTLSNERIPSGEQTKSYTIPNRLNSGIYFLKIVSGSETVVKRISVL</sequence>
<keyword evidence="4" id="KW-1185">Reference proteome</keyword>
<organism evidence="3 4">
    <name type="scientific">Pedobacter steynii</name>
    <dbReference type="NCBI Taxonomy" id="430522"/>
    <lineage>
        <taxon>Bacteria</taxon>
        <taxon>Pseudomonadati</taxon>
        <taxon>Bacteroidota</taxon>
        <taxon>Sphingobacteriia</taxon>
        <taxon>Sphingobacteriales</taxon>
        <taxon>Sphingobacteriaceae</taxon>
        <taxon>Pedobacter</taxon>
    </lineage>
</organism>
<dbReference type="AlphaFoldDB" id="A0A1H0I653"/>
<feature type="domain" description="Secretion system C-terminal sorting" evidence="2">
    <location>
        <begin position="106"/>
        <end position="184"/>
    </location>
</feature>
<accession>A0A1H0I653</accession>
<dbReference type="STRING" id="430522.BFS30_13920"/>
<dbReference type="Pfam" id="PF18962">
    <property type="entry name" value="Por_Secre_tail"/>
    <property type="match status" value="1"/>
</dbReference>
<keyword evidence="1" id="KW-0472">Membrane</keyword>
<feature type="transmembrane region" description="Helical" evidence="1">
    <location>
        <begin position="20"/>
        <end position="43"/>
    </location>
</feature>
<evidence type="ECO:0000256" key="1">
    <source>
        <dbReference type="SAM" id="Phobius"/>
    </source>
</evidence>
<reference evidence="4" key="1">
    <citation type="submission" date="2016-10" db="EMBL/GenBank/DDBJ databases">
        <authorList>
            <person name="Varghese N."/>
            <person name="Submissions S."/>
        </authorList>
    </citation>
    <scope>NUCLEOTIDE SEQUENCE [LARGE SCALE GENOMIC DNA]</scope>
    <source>
        <strain evidence="4">DSM 19110</strain>
    </source>
</reference>
<gene>
    <name evidence="3" type="ORF">SAMN05421820_11356</name>
</gene>
<evidence type="ECO:0000313" key="3">
    <source>
        <dbReference type="EMBL" id="SDO26892.1"/>
    </source>
</evidence>
<dbReference type="EMBL" id="FNGY01000013">
    <property type="protein sequence ID" value="SDO26892.1"/>
    <property type="molecule type" value="Genomic_DNA"/>
</dbReference>
<evidence type="ECO:0000313" key="4">
    <source>
        <dbReference type="Proteomes" id="UP000183200"/>
    </source>
</evidence>
<dbReference type="NCBIfam" id="TIGR04183">
    <property type="entry name" value="Por_Secre_tail"/>
    <property type="match status" value="1"/>
</dbReference>
<evidence type="ECO:0000259" key="2">
    <source>
        <dbReference type="Pfam" id="PF18962"/>
    </source>
</evidence>
<proteinExistence type="predicted"/>
<dbReference type="Proteomes" id="UP000183200">
    <property type="component" value="Unassembled WGS sequence"/>
</dbReference>
<keyword evidence="1" id="KW-1133">Transmembrane helix</keyword>
<dbReference type="InterPro" id="IPR026444">
    <property type="entry name" value="Secre_tail"/>
</dbReference>
<protein>
    <submittedName>
        <fullName evidence="3">Por secretion system C-terminal sorting domain-containing protein</fullName>
    </submittedName>
</protein>